<gene>
    <name evidence="1" type="ORF">INE88_00710</name>
</gene>
<reference evidence="1" key="1">
    <citation type="journal article" date="2021" name="PLoS Genet.">
        <title>Mobile Type VI secretion system loci of the gut Bacteroidales display extensive intra-ecosystem transfer, multi-species spread and geographical clustering.</title>
        <authorList>
            <person name="Garcia-Bayona L."/>
            <person name="Coyne M.J."/>
            <person name="Comstock L.E."/>
        </authorList>
    </citation>
    <scope>NUCLEOTIDE SEQUENCE</scope>
    <source>
        <strain evidence="1">CL11T00C20</strain>
    </source>
</reference>
<accession>A0A975Q4S8</accession>
<dbReference type="KEGG" id="beg:INE88_00710"/>
<sequence>MLYLQPQKNGSLSHHLFIQNASSVNPQQMMRLYLTDDVFRSNLYPQWKYFSTNFNIAS</sequence>
<evidence type="ECO:0000313" key="2">
    <source>
        <dbReference type="Proteomes" id="UP000679226"/>
    </source>
</evidence>
<dbReference type="AlphaFoldDB" id="A0A975Q4S8"/>
<evidence type="ECO:0000313" key="1">
    <source>
        <dbReference type="EMBL" id="QUT43927.1"/>
    </source>
</evidence>
<protein>
    <submittedName>
        <fullName evidence="1">Uncharacterized protein</fullName>
    </submittedName>
</protein>
<dbReference type="Proteomes" id="UP000679226">
    <property type="component" value="Chromosome"/>
</dbReference>
<organism evidence="1 2">
    <name type="scientific">Bacteroides eggerthii</name>
    <dbReference type="NCBI Taxonomy" id="28111"/>
    <lineage>
        <taxon>Bacteria</taxon>
        <taxon>Pseudomonadati</taxon>
        <taxon>Bacteroidota</taxon>
        <taxon>Bacteroidia</taxon>
        <taxon>Bacteroidales</taxon>
        <taxon>Bacteroidaceae</taxon>
        <taxon>Bacteroides</taxon>
    </lineage>
</organism>
<proteinExistence type="predicted"/>
<dbReference type="EMBL" id="CP072227">
    <property type="protein sequence ID" value="QUT43927.1"/>
    <property type="molecule type" value="Genomic_DNA"/>
</dbReference>
<name>A0A975Q4S8_9BACE</name>